<feature type="chain" id="PRO_5043437148" evidence="4">
    <location>
        <begin position="25"/>
        <end position="426"/>
    </location>
</feature>
<reference evidence="5" key="1">
    <citation type="submission" date="2024-05" db="EMBL/GenBank/DDBJ databases">
        <authorList>
            <person name="Cai S.Y."/>
            <person name="Jin L.M."/>
            <person name="Li H.R."/>
        </authorList>
    </citation>
    <scope>NUCLEOTIDE SEQUENCE</scope>
    <source>
        <strain evidence="5">A5-74</strain>
    </source>
</reference>
<evidence type="ECO:0000256" key="1">
    <source>
        <dbReference type="ARBA" id="ARBA00008520"/>
    </source>
</evidence>
<dbReference type="GO" id="GO:0055052">
    <property type="term" value="C:ATP-binding cassette (ABC) transporter complex, substrate-binding subunit-containing"/>
    <property type="evidence" value="ECO:0007669"/>
    <property type="project" value="TreeGrafter"/>
</dbReference>
<dbReference type="Pfam" id="PF01547">
    <property type="entry name" value="SBP_bac_1"/>
    <property type="match status" value="1"/>
</dbReference>
<dbReference type="GO" id="GO:0042956">
    <property type="term" value="P:maltodextrin transmembrane transport"/>
    <property type="evidence" value="ECO:0007669"/>
    <property type="project" value="TreeGrafter"/>
</dbReference>
<dbReference type="GO" id="GO:1901982">
    <property type="term" value="F:maltose binding"/>
    <property type="evidence" value="ECO:0007669"/>
    <property type="project" value="TreeGrafter"/>
</dbReference>
<dbReference type="PANTHER" id="PTHR30061">
    <property type="entry name" value="MALTOSE-BINDING PERIPLASMIC PROTEIN"/>
    <property type="match status" value="1"/>
</dbReference>
<dbReference type="CDD" id="cd14747">
    <property type="entry name" value="PBP2_MalE"/>
    <property type="match status" value="1"/>
</dbReference>
<protein>
    <submittedName>
        <fullName evidence="5">Sugar ABC transporter substrate-binding protein</fullName>
    </submittedName>
</protein>
<keyword evidence="3 4" id="KW-0732">Signal</keyword>
<dbReference type="GO" id="GO:0015768">
    <property type="term" value="P:maltose transport"/>
    <property type="evidence" value="ECO:0007669"/>
    <property type="project" value="TreeGrafter"/>
</dbReference>
<dbReference type="EMBL" id="CP159218">
    <property type="protein sequence ID" value="XCG62295.1"/>
    <property type="molecule type" value="Genomic_DNA"/>
</dbReference>
<proteinExistence type="inferred from homology"/>
<organism evidence="5">
    <name type="scientific">Nakamurella sp. A5-74</name>
    <dbReference type="NCBI Taxonomy" id="3158264"/>
    <lineage>
        <taxon>Bacteria</taxon>
        <taxon>Bacillati</taxon>
        <taxon>Actinomycetota</taxon>
        <taxon>Actinomycetes</taxon>
        <taxon>Nakamurellales</taxon>
        <taxon>Nakamurellaceae</taxon>
        <taxon>Nakamurella</taxon>
    </lineage>
</organism>
<comment type="similarity">
    <text evidence="1">Belongs to the bacterial solute-binding protein 1 family.</text>
</comment>
<dbReference type="RefSeq" id="WP_353647910.1">
    <property type="nucleotide sequence ID" value="NZ_CP159218.1"/>
</dbReference>
<name>A0AAU8DJD2_9ACTN</name>
<keyword evidence="2" id="KW-0813">Transport</keyword>
<dbReference type="Gene3D" id="3.40.190.10">
    <property type="entry name" value="Periplasmic binding protein-like II"/>
    <property type="match status" value="2"/>
</dbReference>
<gene>
    <name evidence="5" type="ORF">ABLG96_13600</name>
</gene>
<dbReference type="AlphaFoldDB" id="A0AAU8DJD2"/>
<sequence>MKFRSFRSAVVAGAALLLTVSACGSDDAGSGGTGDAQKLTVWIMQGTNPDATAFFDSVKADFQKENPGTTLDVQFQPWGEAHDKFTTAIAGGTTPDVAEVGTTWTPEFAAAGALEDLTDRVGTGKDNLVQGLVDAGTVDGKLYGMPWYAGVRSFVYNKDMFTKAGVKPPTTWAEIEQVATKIKASQPDVIPFAVAGECTYCAMPFVWGAGGEVATDTGGTWTAAIDSEKAQKGLDFYTGLATKGFSTPAAQTWKETDLLKNFESGKTAMVITGNWTLTKIATDAPALKDKIGAFPIPGETGGIAPSFLGGSHLGMFKTAKNKDLAYKFIQLMTSDKYAAQWAQQANYFPGSKTALDAATKTDDPAVAPFAKQMIDGGKSMPVTPAWGKVEGAKTLTKLIQSVVTGKATVADATKTAATEMNALFKG</sequence>
<feature type="signal peptide" evidence="4">
    <location>
        <begin position="1"/>
        <end position="24"/>
    </location>
</feature>
<dbReference type="PROSITE" id="PS51257">
    <property type="entry name" value="PROKAR_LIPOPROTEIN"/>
    <property type="match status" value="1"/>
</dbReference>
<dbReference type="PANTHER" id="PTHR30061:SF50">
    <property type="entry name" value="MALTOSE_MALTODEXTRIN-BINDING PERIPLASMIC PROTEIN"/>
    <property type="match status" value="1"/>
</dbReference>
<evidence type="ECO:0000256" key="3">
    <source>
        <dbReference type="ARBA" id="ARBA00022729"/>
    </source>
</evidence>
<evidence type="ECO:0000313" key="5">
    <source>
        <dbReference type="EMBL" id="XCG62295.1"/>
    </source>
</evidence>
<dbReference type="SUPFAM" id="SSF53850">
    <property type="entry name" value="Periplasmic binding protein-like II"/>
    <property type="match status" value="1"/>
</dbReference>
<evidence type="ECO:0000256" key="2">
    <source>
        <dbReference type="ARBA" id="ARBA00022448"/>
    </source>
</evidence>
<evidence type="ECO:0000256" key="4">
    <source>
        <dbReference type="SAM" id="SignalP"/>
    </source>
</evidence>
<dbReference type="InterPro" id="IPR006059">
    <property type="entry name" value="SBP"/>
</dbReference>
<accession>A0AAU8DJD2</accession>